<dbReference type="AlphaFoldDB" id="A0A9P4TEC6"/>
<evidence type="ECO:0000313" key="4">
    <source>
        <dbReference type="Proteomes" id="UP000801428"/>
    </source>
</evidence>
<feature type="domain" description="2EXR" evidence="2">
    <location>
        <begin position="62"/>
        <end position="124"/>
    </location>
</feature>
<protein>
    <recommendedName>
        <fullName evidence="2">2EXR domain-containing protein</fullName>
    </recommendedName>
</protein>
<feature type="region of interest" description="Disordered" evidence="1">
    <location>
        <begin position="1"/>
        <end position="25"/>
    </location>
</feature>
<evidence type="ECO:0000256" key="1">
    <source>
        <dbReference type="SAM" id="MobiDB-lite"/>
    </source>
</evidence>
<accession>A0A9P4TEC6</accession>
<sequence length="465" mass="53678">MAPHRPTVPAKPAEEKVKNENNKVAKRPARGYHRHRNGFLNVRPKGREMDIVRSNQDSPLLRLPSEIRNTIWEYALGHNTFRAVAYRRGRRRTTAKWVSARSICIALLQTCRQIYMEAASMPFYLNTFAAQENWTATRALRLLKIHQRKLITLLRIEPGDGYSRGLLRLGALHWELDKVQVKNLLPALNTIDIVLSGAEGWPKSKIDSALAALLHSNPSSLDIGTRVRAVMATSNMAPVNPNKGNMTAQGTAGPATVSGRVSKRPPRRKFHRYRSGFLNVAPKRHEKKITLDNQRQSPLLRLPPELRNMIWAYALGDTVYRGDGYENSRDRKFAAEDPSISPKLLETCRQIYSETAMLPFRLNTFSLGSRERMVTSFEAVRPHQRRQIKVLRFEVNTLYSKYDWIYVSHYISKRSPSLKYLEIFFYGECCRIYSHLQWFTRWRDGLDLAPVKLVVRWSEKSQPER</sequence>
<proteinExistence type="predicted"/>
<dbReference type="Proteomes" id="UP000801428">
    <property type="component" value="Unassembled WGS sequence"/>
</dbReference>
<dbReference type="OrthoDB" id="5413827at2759"/>
<dbReference type="Pfam" id="PF20150">
    <property type="entry name" value="2EXR"/>
    <property type="match status" value="2"/>
</dbReference>
<evidence type="ECO:0000259" key="2">
    <source>
        <dbReference type="Pfam" id="PF20150"/>
    </source>
</evidence>
<dbReference type="PANTHER" id="PTHR38790">
    <property type="entry name" value="2EXR DOMAIN-CONTAINING PROTEIN-RELATED"/>
    <property type="match status" value="1"/>
</dbReference>
<name>A0A9P4TEC6_CURKU</name>
<feature type="compositionally biased region" description="Polar residues" evidence="1">
    <location>
        <begin position="236"/>
        <end position="250"/>
    </location>
</feature>
<keyword evidence="4" id="KW-1185">Reference proteome</keyword>
<organism evidence="3 4">
    <name type="scientific">Curvularia kusanoi</name>
    <name type="common">Cochliobolus kusanoi</name>
    <dbReference type="NCBI Taxonomy" id="90978"/>
    <lineage>
        <taxon>Eukaryota</taxon>
        <taxon>Fungi</taxon>
        <taxon>Dikarya</taxon>
        <taxon>Ascomycota</taxon>
        <taxon>Pezizomycotina</taxon>
        <taxon>Dothideomycetes</taxon>
        <taxon>Pleosporomycetidae</taxon>
        <taxon>Pleosporales</taxon>
        <taxon>Pleosporineae</taxon>
        <taxon>Pleosporaceae</taxon>
        <taxon>Curvularia</taxon>
    </lineage>
</organism>
<gene>
    <name evidence="3" type="ORF">E8E13_006799</name>
</gene>
<feature type="domain" description="2EXR" evidence="2">
    <location>
        <begin position="301"/>
        <end position="360"/>
    </location>
</feature>
<dbReference type="InterPro" id="IPR045518">
    <property type="entry name" value="2EXR"/>
</dbReference>
<reference evidence="3" key="1">
    <citation type="submission" date="2019-04" db="EMBL/GenBank/DDBJ databases">
        <title>Sequencing of skin fungus with MAO and IRED activity.</title>
        <authorList>
            <person name="Marsaioli A.J."/>
            <person name="Bonatto J.M.C."/>
            <person name="Reis Junior O."/>
        </authorList>
    </citation>
    <scope>NUCLEOTIDE SEQUENCE</scope>
    <source>
        <strain evidence="3">30M1</strain>
    </source>
</reference>
<comment type="caution">
    <text evidence="3">The sequence shown here is derived from an EMBL/GenBank/DDBJ whole genome shotgun (WGS) entry which is preliminary data.</text>
</comment>
<evidence type="ECO:0000313" key="3">
    <source>
        <dbReference type="EMBL" id="KAF3001930.1"/>
    </source>
</evidence>
<dbReference type="EMBL" id="SWKU01000012">
    <property type="protein sequence ID" value="KAF3001930.1"/>
    <property type="molecule type" value="Genomic_DNA"/>
</dbReference>
<dbReference type="PANTHER" id="PTHR38790:SF4">
    <property type="entry name" value="2EXR DOMAIN-CONTAINING PROTEIN"/>
    <property type="match status" value="1"/>
</dbReference>
<feature type="region of interest" description="Disordered" evidence="1">
    <location>
        <begin position="236"/>
        <end position="266"/>
    </location>
</feature>
<feature type="compositionally biased region" description="Basic and acidic residues" evidence="1">
    <location>
        <begin position="12"/>
        <end position="23"/>
    </location>
</feature>